<feature type="region of interest" description="Disordered" evidence="11">
    <location>
        <begin position="653"/>
        <end position="681"/>
    </location>
</feature>
<dbReference type="SMART" id="SM00534">
    <property type="entry name" value="MUTSac"/>
    <property type="match status" value="1"/>
</dbReference>
<dbReference type="InterPro" id="IPR000432">
    <property type="entry name" value="DNA_mismatch_repair_MutS_C"/>
</dbReference>
<evidence type="ECO:0000256" key="2">
    <source>
        <dbReference type="ARBA" id="ARBA00021982"/>
    </source>
</evidence>
<dbReference type="InterPro" id="IPR005748">
    <property type="entry name" value="DNA_mismatch_repair_MutS"/>
</dbReference>
<dbReference type="RefSeq" id="WP_425344942.1">
    <property type="nucleotide sequence ID" value="NZ_JBGUBD010000004.1"/>
</dbReference>
<keyword evidence="5 9" id="KW-0067">ATP-binding</keyword>
<dbReference type="InterPro" id="IPR017261">
    <property type="entry name" value="DNA_mismatch_repair_MutS/MSH"/>
</dbReference>
<dbReference type="Pfam" id="PF01624">
    <property type="entry name" value="MutS_I"/>
    <property type="match status" value="1"/>
</dbReference>
<dbReference type="PIRSF" id="PIRSF037677">
    <property type="entry name" value="DNA_mis_repair_Msh6"/>
    <property type="match status" value="1"/>
</dbReference>
<dbReference type="SUPFAM" id="SSF52540">
    <property type="entry name" value="P-loop containing nucleoside triphosphate hydrolases"/>
    <property type="match status" value="1"/>
</dbReference>
<dbReference type="InterPro" id="IPR045076">
    <property type="entry name" value="MutS"/>
</dbReference>
<evidence type="ECO:0000313" key="13">
    <source>
        <dbReference type="EMBL" id="MFA9478013.1"/>
    </source>
</evidence>
<evidence type="ECO:0000256" key="3">
    <source>
        <dbReference type="ARBA" id="ARBA00022741"/>
    </source>
</evidence>
<dbReference type="InterPro" id="IPR036678">
    <property type="entry name" value="MutS_con_dom_sf"/>
</dbReference>
<keyword evidence="4 9" id="KW-0227">DNA damage</keyword>
<dbReference type="Pfam" id="PF05190">
    <property type="entry name" value="MutS_IV"/>
    <property type="match status" value="1"/>
</dbReference>
<dbReference type="InterPro" id="IPR007695">
    <property type="entry name" value="DNA_mismatch_repair_MutS-lik_N"/>
</dbReference>
<dbReference type="InterPro" id="IPR007860">
    <property type="entry name" value="DNA_mmatch_repair_MutS_con_dom"/>
</dbReference>
<keyword evidence="14" id="KW-1185">Reference proteome</keyword>
<evidence type="ECO:0000256" key="5">
    <source>
        <dbReference type="ARBA" id="ARBA00022840"/>
    </source>
</evidence>
<sequence length="940" mass="104254">MSQVAPNNVKAAKALTPAMQQYQRFKQQHPHCVLFFRMGDFYEMFHDDAKLAHKVLGVTLTQRTEGVPMAGVPYHSVEGYLRRMIQAGHRVAVCEQVEDAAQAKASGSVVKRDVTRVVTPGTITDESLLDEGQENPLAAVVFHGPARASAKSEIPNPKSEIASIAWAELSTGTFHVATLDVDELIDELARVHPRELIYCETANGEPPARVRQLADTLNCSLTPRPAWQMRQEEAVDQLRKQYGVAQLTGFGFEEDDLALAPAGAIVHYLLETQCLDVNSNSKLETSNSKLSHLQPPRRFVRNDHMVIDQTSLRSLEVERTLRSGEVAGSLLATLQAGSSCVTAMGKRLLRHWLCYPLREREPIEHRQRVVGALVDDARFLDELRDALDGVQDVQRITARLAVNRATPRDLVALGRSAAQIRQLERMLADRPTVAHYHAPVDSLVEPLESLANQITEACVEEPPGHLRDGGLIRDGYDSQLDEYRNLQRDSHDWLARYQKELIDTTDLPSLKVGYNKVFGYYIELTRANRDKAPDNWTRKQTLKNAERFITPELKEYEQKVLSAESRGVSREQALFAELCELARQQTVGLHRFAELVAELDALGCFARRAVRHRYVKPTIVDEPVLHVDAGRHPVLDELLGEQFVPNDVALGTAVSSSDDSPASSEEASANSKLETRNSKPQASLALITGPNMAGKSTYIRQAALITLLAHTGSFVPAASATVGLCDRIFTRIGASDELHTGQSTFMVEMTETANICHHATDRSLVILDEIGRGTSTLDGLSLAWALAEHLAQIGPRCLFATHYHELTALADEYDNVTNLNVTVREWQDQIVFLHRIAPGKTDRSYGIHVAKIAGLPQQVVNRANELLSQLAVNHEKAPTPAARTKAGSSAKRDQLPLFTEYVDHPAIDALRQVDLTQLTPMQAFDILRQLREQVEDAPDA</sequence>
<keyword evidence="7 9" id="KW-0234">DNA repair</keyword>
<dbReference type="Proteomes" id="UP001575105">
    <property type="component" value="Unassembled WGS sequence"/>
</dbReference>
<feature type="domain" description="DNA mismatch repair proteins mutS family" evidence="12">
    <location>
        <begin position="763"/>
        <end position="779"/>
    </location>
</feature>
<evidence type="ECO:0000313" key="14">
    <source>
        <dbReference type="Proteomes" id="UP001575105"/>
    </source>
</evidence>
<evidence type="ECO:0000256" key="7">
    <source>
        <dbReference type="ARBA" id="ARBA00023204"/>
    </source>
</evidence>
<evidence type="ECO:0000256" key="11">
    <source>
        <dbReference type="SAM" id="MobiDB-lite"/>
    </source>
</evidence>
<protein>
    <recommendedName>
        <fullName evidence="2 9">DNA mismatch repair protein MutS</fullName>
    </recommendedName>
</protein>
<dbReference type="Gene3D" id="3.40.1170.10">
    <property type="entry name" value="DNA repair protein MutS, domain I"/>
    <property type="match status" value="1"/>
</dbReference>
<dbReference type="InterPro" id="IPR007696">
    <property type="entry name" value="DNA_mismatch_repair_MutS_core"/>
</dbReference>
<evidence type="ECO:0000256" key="10">
    <source>
        <dbReference type="RuleBase" id="RU003756"/>
    </source>
</evidence>
<feature type="compositionally biased region" description="Low complexity" evidence="11">
    <location>
        <begin position="653"/>
        <end position="671"/>
    </location>
</feature>
<organism evidence="13 14">
    <name type="scientific">Natronomicrosphaera hydrolytica</name>
    <dbReference type="NCBI Taxonomy" id="3242702"/>
    <lineage>
        <taxon>Bacteria</taxon>
        <taxon>Pseudomonadati</taxon>
        <taxon>Planctomycetota</taxon>
        <taxon>Phycisphaerae</taxon>
        <taxon>Phycisphaerales</taxon>
        <taxon>Phycisphaeraceae</taxon>
        <taxon>Natronomicrosphaera</taxon>
    </lineage>
</organism>
<evidence type="ECO:0000256" key="9">
    <source>
        <dbReference type="HAMAP-Rule" id="MF_00096"/>
    </source>
</evidence>
<dbReference type="Pfam" id="PF05188">
    <property type="entry name" value="MutS_II"/>
    <property type="match status" value="1"/>
</dbReference>
<reference evidence="13 14" key="1">
    <citation type="submission" date="2024-08" db="EMBL/GenBank/DDBJ databases">
        <title>Whole-genome sequencing of halo(alkali)philic microorganisms from hypersaline lakes.</title>
        <authorList>
            <person name="Sorokin D.Y."/>
            <person name="Merkel A.Y."/>
            <person name="Messina E."/>
            <person name="Yakimov M."/>
        </authorList>
    </citation>
    <scope>NUCLEOTIDE SEQUENCE [LARGE SCALE GENOMIC DNA]</scope>
    <source>
        <strain evidence="13 14">AB-hyl4</strain>
    </source>
</reference>
<dbReference type="SUPFAM" id="SSF55271">
    <property type="entry name" value="DNA repair protein MutS, domain I"/>
    <property type="match status" value="1"/>
</dbReference>
<dbReference type="Pfam" id="PF05192">
    <property type="entry name" value="MutS_III"/>
    <property type="match status" value="1"/>
</dbReference>
<evidence type="ECO:0000256" key="4">
    <source>
        <dbReference type="ARBA" id="ARBA00022763"/>
    </source>
</evidence>
<dbReference type="InterPro" id="IPR016151">
    <property type="entry name" value="DNA_mismatch_repair_MutS_N"/>
</dbReference>
<dbReference type="SUPFAM" id="SSF53150">
    <property type="entry name" value="DNA repair protein MutS, domain II"/>
    <property type="match status" value="1"/>
</dbReference>
<evidence type="ECO:0000256" key="1">
    <source>
        <dbReference type="ARBA" id="ARBA00006271"/>
    </source>
</evidence>
<name>A0ABV4U6W4_9BACT</name>
<dbReference type="Pfam" id="PF00488">
    <property type="entry name" value="MutS_V"/>
    <property type="match status" value="1"/>
</dbReference>
<comment type="similarity">
    <text evidence="1 9 10">Belongs to the DNA mismatch repair MutS family.</text>
</comment>
<dbReference type="EMBL" id="JBGUBD010000004">
    <property type="protein sequence ID" value="MFA9478013.1"/>
    <property type="molecule type" value="Genomic_DNA"/>
</dbReference>
<dbReference type="CDD" id="cd03284">
    <property type="entry name" value="ABC_MutS1"/>
    <property type="match status" value="1"/>
</dbReference>
<accession>A0ABV4U6W4</accession>
<evidence type="ECO:0000256" key="8">
    <source>
        <dbReference type="ARBA" id="ARBA00024647"/>
    </source>
</evidence>
<dbReference type="InterPro" id="IPR027417">
    <property type="entry name" value="P-loop_NTPase"/>
</dbReference>
<dbReference type="Gene3D" id="1.10.1420.10">
    <property type="match status" value="2"/>
</dbReference>
<dbReference type="InterPro" id="IPR007861">
    <property type="entry name" value="DNA_mismatch_repair_MutS_clamp"/>
</dbReference>
<dbReference type="Gene3D" id="3.40.50.300">
    <property type="entry name" value="P-loop containing nucleotide triphosphate hydrolases"/>
    <property type="match status" value="1"/>
</dbReference>
<proteinExistence type="inferred from homology"/>
<feature type="binding site" evidence="9">
    <location>
        <begin position="689"/>
        <end position="696"/>
    </location>
    <ligand>
        <name>ATP</name>
        <dbReference type="ChEBI" id="CHEBI:30616"/>
    </ligand>
</feature>
<dbReference type="SMART" id="SM00533">
    <property type="entry name" value="MUTSd"/>
    <property type="match status" value="1"/>
</dbReference>
<evidence type="ECO:0000259" key="12">
    <source>
        <dbReference type="PROSITE" id="PS00486"/>
    </source>
</evidence>
<dbReference type="PROSITE" id="PS00486">
    <property type="entry name" value="DNA_MISMATCH_REPAIR_2"/>
    <property type="match status" value="1"/>
</dbReference>
<dbReference type="NCBIfam" id="NF003810">
    <property type="entry name" value="PRK05399.1"/>
    <property type="match status" value="1"/>
</dbReference>
<comment type="caution">
    <text evidence="13">The sequence shown here is derived from an EMBL/GenBank/DDBJ whole genome shotgun (WGS) entry which is preliminary data.</text>
</comment>
<evidence type="ECO:0000256" key="6">
    <source>
        <dbReference type="ARBA" id="ARBA00023125"/>
    </source>
</evidence>
<dbReference type="PANTHER" id="PTHR11361">
    <property type="entry name" value="DNA MISMATCH REPAIR PROTEIN MUTS FAMILY MEMBER"/>
    <property type="match status" value="1"/>
</dbReference>
<keyword evidence="6 9" id="KW-0238">DNA-binding</keyword>
<dbReference type="HAMAP" id="MF_00096">
    <property type="entry name" value="MutS"/>
    <property type="match status" value="1"/>
</dbReference>
<comment type="function">
    <text evidence="8 9">This protein is involved in the repair of mismatches in DNA. It is possible that it carries out the mismatch recognition step. This protein has a weak ATPase activity.</text>
</comment>
<dbReference type="SUPFAM" id="SSF48334">
    <property type="entry name" value="DNA repair protein MutS, domain III"/>
    <property type="match status" value="1"/>
</dbReference>
<dbReference type="InterPro" id="IPR036187">
    <property type="entry name" value="DNA_mismatch_repair_MutS_sf"/>
</dbReference>
<gene>
    <name evidence="9 13" type="primary">mutS</name>
    <name evidence="13" type="ORF">ACERK3_06850</name>
</gene>
<dbReference type="PANTHER" id="PTHR11361:SF34">
    <property type="entry name" value="DNA MISMATCH REPAIR PROTEIN MSH1, MITOCHONDRIAL"/>
    <property type="match status" value="1"/>
</dbReference>
<keyword evidence="3 9" id="KW-0547">Nucleotide-binding</keyword>
<dbReference type="Gene3D" id="3.30.420.110">
    <property type="entry name" value="MutS, connector domain"/>
    <property type="match status" value="1"/>
</dbReference>